<dbReference type="Pfam" id="PF25390">
    <property type="entry name" value="WD40_RLD"/>
    <property type="match status" value="1"/>
</dbReference>
<dbReference type="PANTHER" id="PTHR45982">
    <property type="entry name" value="REGULATOR OF CHROMOSOME CONDENSATION"/>
    <property type="match status" value="1"/>
</dbReference>
<evidence type="ECO:0000259" key="4">
    <source>
        <dbReference type="Pfam" id="PF25390"/>
    </source>
</evidence>
<evidence type="ECO:0000313" key="5">
    <source>
        <dbReference type="EMBL" id="MFC4161054.1"/>
    </source>
</evidence>
<gene>
    <name evidence="5" type="ORF">ACFOW7_17090</name>
</gene>
<keyword evidence="3" id="KW-0732">Signal</keyword>
<dbReference type="Proteomes" id="UP001595791">
    <property type="component" value="Unassembled WGS sequence"/>
</dbReference>
<dbReference type="PROSITE" id="PS50012">
    <property type="entry name" value="RCC1_3"/>
    <property type="match status" value="4"/>
</dbReference>
<keyword evidence="6" id="KW-1185">Reference proteome</keyword>
<comment type="caution">
    <text evidence="5">The sequence shown here is derived from an EMBL/GenBank/DDBJ whole genome shotgun (WGS) entry which is preliminary data.</text>
</comment>
<accession>A0ABV8MUL2</accession>
<feature type="chain" id="PRO_5045180539" evidence="3">
    <location>
        <begin position="22"/>
        <end position="425"/>
    </location>
</feature>
<dbReference type="SUPFAM" id="SSF50985">
    <property type="entry name" value="RCC1/BLIP-II"/>
    <property type="match status" value="1"/>
</dbReference>
<evidence type="ECO:0000256" key="2">
    <source>
        <dbReference type="ARBA" id="ARBA00022737"/>
    </source>
</evidence>
<dbReference type="InterPro" id="IPR009091">
    <property type="entry name" value="RCC1/BLIP-II"/>
</dbReference>
<evidence type="ECO:0000256" key="1">
    <source>
        <dbReference type="ARBA" id="ARBA00022658"/>
    </source>
</evidence>
<dbReference type="Gene3D" id="2.130.10.30">
    <property type="entry name" value="Regulator of chromosome condensation 1/beta-lactamase-inhibitor protein II"/>
    <property type="match status" value="2"/>
</dbReference>
<dbReference type="RefSeq" id="WP_378166557.1">
    <property type="nucleotide sequence ID" value="NZ_JBHSBU010000001.1"/>
</dbReference>
<dbReference type="PANTHER" id="PTHR45982:SF1">
    <property type="entry name" value="REGULATOR OF CHROMOSOME CONDENSATION"/>
    <property type="match status" value="1"/>
</dbReference>
<feature type="domain" description="RCC1-like" evidence="4">
    <location>
        <begin position="65"/>
        <end position="350"/>
    </location>
</feature>
<dbReference type="InterPro" id="IPR000408">
    <property type="entry name" value="Reg_chr_condens"/>
</dbReference>
<dbReference type="InterPro" id="IPR051553">
    <property type="entry name" value="Ran_GTPase-activating"/>
</dbReference>
<organism evidence="5 6">
    <name type="scientific">Chitinimonas lacunae</name>
    <dbReference type="NCBI Taxonomy" id="1963018"/>
    <lineage>
        <taxon>Bacteria</taxon>
        <taxon>Pseudomonadati</taxon>
        <taxon>Pseudomonadota</taxon>
        <taxon>Betaproteobacteria</taxon>
        <taxon>Neisseriales</taxon>
        <taxon>Chitinibacteraceae</taxon>
        <taxon>Chitinimonas</taxon>
    </lineage>
</organism>
<proteinExistence type="predicted"/>
<sequence>MRIPCSLLWLSTALVATAPLADRLALGLDNGLVLRDNGSAVNLRPLADARGQFSLAAMADETAPPRQLRQVAIGLQARLALREDGTVWANGLSGLGATGNDAGSPSEWVQVRKLSEVVQIAAGYGHGLALKRDGTVWAWGWNVFGQIGDGSHNNAHQPLQVAGLSKVRQIGTRFNSSFALTESGELWAWGYNDHGSLGDGSTTMRLRPVKLELPALREIAIGEQHNFARTQSGEWLGWGYNLQCQVGVAPGGRCEDVLVPTRLGRSWKAIIPGSTYTLALNEDGSALWGWGRDQAGVLHGRGNAEGSITPVELDGSRWIGQTLKEVVIGRFAAAALTGTGRLYWWGQVNHIDNPAQPLPQLVQHAPAALDLKQADSCMAQAKMVGTDIRLSLPCVGFQGQDYQAELSLLPLSGQTVFRLDSLMPR</sequence>
<protein>
    <submittedName>
        <fullName evidence="5">RCC1 domain-containing protein</fullName>
    </submittedName>
</protein>
<dbReference type="PROSITE" id="PS00626">
    <property type="entry name" value="RCC1_2"/>
    <property type="match status" value="1"/>
</dbReference>
<keyword evidence="1" id="KW-0344">Guanine-nucleotide releasing factor</keyword>
<name>A0ABV8MUL2_9NEIS</name>
<dbReference type="EMBL" id="JBHSBU010000001">
    <property type="protein sequence ID" value="MFC4161054.1"/>
    <property type="molecule type" value="Genomic_DNA"/>
</dbReference>
<reference evidence="6" key="1">
    <citation type="journal article" date="2019" name="Int. J. Syst. Evol. Microbiol.">
        <title>The Global Catalogue of Microorganisms (GCM) 10K type strain sequencing project: providing services to taxonomists for standard genome sequencing and annotation.</title>
        <authorList>
            <consortium name="The Broad Institute Genomics Platform"/>
            <consortium name="The Broad Institute Genome Sequencing Center for Infectious Disease"/>
            <person name="Wu L."/>
            <person name="Ma J."/>
        </authorList>
    </citation>
    <scope>NUCLEOTIDE SEQUENCE [LARGE SCALE GENOMIC DNA]</scope>
    <source>
        <strain evidence="6">LMG 29894</strain>
    </source>
</reference>
<feature type="signal peptide" evidence="3">
    <location>
        <begin position="1"/>
        <end position="21"/>
    </location>
</feature>
<evidence type="ECO:0000256" key="3">
    <source>
        <dbReference type="SAM" id="SignalP"/>
    </source>
</evidence>
<evidence type="ECO:0000313" key="6">
    <source>
        <dbReference type="Proteomes" id="UP001595791"/>
    </source>
</evidence>
<keyword evidence="2" id="KW-0677">Repeat</keyword>
<dbReference type="InterPro" id="IPR058923">
    <property type="entry name" value="RCC1-like_dom"/>
</dbReference>